<sequence>MMRVFIFCLTGLLSACSLTPEMTKPALPVPATFPPIASDTGTMSPPTAELGWRTMFRDERLQQLIELGLANNRDLRIAILHVKAVKAQYHIQRSAQVPHLNVTMSASRQRNLTSDDQGTQSSEIQQQSNLNLGFSAFEIDLFGRTRSMSDAAFARYLASDYGQKAAQIALISAIADAYFSERLTTAQLRLTEKTLTDWQASLDLTQKLRMGNQASALDVAQAESQVAGAQANRAAKIRALAQARNALRLLVGSRLPNDLPAPRPLTDQEMMTRLPAGLPADLLLYRPDILQAEQNLIAANEDIGAARAAYFPRLSLTSAMGYASSSIRHLVRSGATMWSLSPQIELPIFQGGRLDAALKLAKVRQSSAIAQYEKTIQTAFKEVADGLSGSETYQQQIAAQMNVIAAEQRRTHLSKLRYQSGVERHLTLLDAQRQLYAAKQTWLELKQQELSNAVFLYKALGGGLVESSGARE</sequence>
<protein>
    <submittedName>
        <fullName evidence="5">Efflux transporter, outer membrane factor (OMF) lipoprotein, NodT family</fullName>
    </submittedName>
</protein>
<keyword evidence="6" id="KW-1185">Reference proteome</keyword>
<dbReference type="EMBL" id="FQUH01000020">
    <property type="protein sequence ID" value="SHF90574.1"/>
    <property type="molecule type" value="Genomic_DNA"/>
</dbReference>
<dbReference type="InterPro" id="IPR010131">
    <property type="entry name" value="MdtP/NodT-like"/>
</dbReference>
<evidence type="ECO:0000313" key="6">
    <source>
        <dbReference type="Proteomes" id="UP000184159"/>
    </source>
</evidence>
<evidence type="ECO:0000313" key="5">
    <source>
        <dbReference type="EMBL" id="SHF90574.1"/>
    </source>
</evidence>
<dbReference type="InterPro" id="IPR003423">
    <property type="entry name" value="OMP_efflux"/>
</dbReference>
<evidence type="ECO:0000256" key="4">
    <source>
        <dbReference type="SAM" id="SignalP"/>
    </source>
</evidence>
<keyword evidence="2" id="KW-0564">Palmitate</keyword>
<feature type="chain" id="PRO_5012183475" evidence="4">
    <location>
        <begin position="16"/>
        <end position="472"/>
    </location>
</feature>
<keyword evidence="4" id="KW-0732">Signal</keyword>
<keyword evidence="2" id="KW-0812">Transmembrane</keyword>
<dbReference type="Pfam" id="PF02321">
    <property type="entry name" value="OEP"/>
    <property type="match status" value="2"/>
</dbReference>
<dbReference type="Gene3D" id="2.20.200.10">
    <property type="entry name" value="Outer membrane efflux proteins (OEP)"/>
    <property type="match status" value="1"/>
</dbReference>
<name>A0A1M5FGF8_VIBGA</name>
<feature type="signal peptide" evidence="4">
    <location>
        <begin position="1"/>
        <end position="15"/>
    </location>
</feature>
<dbReference type="Gene3D" id="1.20.1600.10">
    <property type="entry name" value="Outer membrane efflux proteins (OEP)"/>
    <property type="match status" value="1"/>
</dbReference>
<keyword evidence="2" id="KW-0472">Membrane</keyword>
<dbReference type="GO" id="GO:0009279">
    <property type="term" value="C:cell outer membrane"/>
    <property type="evidence" value="ECO:0007669"/>
    <property type="project" value="UniProtKB-SubCell"/>
</dbReference>
<feature type="region of interest" description="Disordered" evidence="3">
    <location>
        <begin position="106"/>
        <end position="125"/>
    </location>
</feature>
<evidence type="ECO:0000256" key="3">
    <source>
        <dbReference type="SAM" id="MobiDB-lite"/>
    </source>
</evidence>
<reference evidence="6" key="1">
    <citation type="submission" date="2016-11" db="EMBL/GenBank/DDBJ databases">
        <authorList>
            <person name="Varghese N."/>
            <person name="Submissions S."/>
        </authorList>
    </citation>
    <scope>NUCLEOTIDE SEQUENCE [LARGE SCALE GENOMIC DNA]</scope>
    <source>
        <strain evidence="6">DSM 21264</strain>
    </source>
</reference>
<dbReference type="SUPFAM" id="SSF56954">
    <property type="entry name" value="Outer membrane efflux proteins (OEP)"/>
    <property type="match status" value="1"/>
</dbReference>
<dbReference type="NCBIfam" id="TIGR01845">
    <property type="entry name" value="outer_NodT"/>
    <property type="match status" value="1"/>
</dbReference>
<dbReference type="PROSITE" id="PS51257">
    <property type="entry name" value="PROKAR_LIPOPROTEIN"/>
    <property type="match status" value="1"/>
</dbReference>
<keyword evidence="2" id="KW-1134">Transmembrane beta strand</keyword>
<dbReference type="PANTHER" id="PTHR30203:SF32">
    <property type="entry name" value="CATION EFFLUX SYSTEM PROTEIN CUSC"/>
    <property type="match status" value="1"/>
</dbReference>
<keyword evidence="2 5" id="KW-0449">Lipoprotein</keyword>
<dbReference type="AlphaFoldDB" id="A0A1M5FGF8"/>
<accession>A0A1M5FGF8</accession>
<gene>
    <name evidence="5" type="ORF">SAMN02745781_03457</name>
</gene>
<dbReference type="PANTHER" id="PTHR30203">
    <property type="entry name" value="OUTER MEMBRANE CATION EFFLUX PROTEIN"/>
    <property type="match status" value="1"/>
</dbReference>
<evidence type="ECO:0000256" key="2">
    <source>
        <dbReference type="RuleBase" id="RU362097"/>
    </source>
</evidence>
<proteinExistence type="inferred from homology"/>
<evidence type="ECO:0000256" key="1">
    <source>
        <dbReference type="ARBA" id="ARBA00007613"/>
    </source>
</evidence>
<comment type="similarity">
    <text evidence="1 2">Belongs to the outer membrane factor (OMF) (TC 1.B.17) family.</text>
</comment>
<organism evidence="5 6">
    <name type="scientific">Vibrio gazogenes DSM 21264 = NBRC 103151</name>
    <dbReference type="NCBI Taxonomy" id="1123492"/>
    <lineage>
        <taxon>Bacteria</taxon>
        <taxon>Pseudomonadati</taxon>
        <taxon>Pseudomonadota</taxon>
        <taxon>Gammaproteobacteria</taxon>
        <taxon>Vibrionales</taxon>
        <taxon>Vibrionaceae</taxon>
        <taxon>Vibrio</taxon>
    </lineage>
</organism>
<comment type="subcellular location">
    <subcellularLocation>
        <location evidence="2">Cell outer membrane</location>
        <topology evidence="2">Lipid-anchor</topology>
    </subcellularLocation>
</comment>
<dbReference type="Proteomes" id="UP000184159">
    <property type="component" value="Unassembled WGS sequence"/>
</dbReference>
<dbReference type="RefSeq" id="WP_235862439.1">
    <property type="nucleotide sequence ID" value="NZ_FQUH01000020.1"/>
</dbReference>
<dbReference type="GO" id="GO:0015562">
    <property type="term" value="F:efflux transmembrane transporter activity"/>
    <property type="evidence" value="ECO:0007669"/>
    <property type="project" value="InterPro"/>
</dbReference>